<dbReference type="EMBL" id="JAINUG010000035">
    <property type="protein sequence ID" value="KAJ8408230.1"/>
    <property type="molecule type" value="Genomic_DNA"/>
</dbReference>
<evidence type="ECO:0000313" key="3">
    <source>
        <dbReference type="Proteomes" id="UP001221898"/>
    </source>
</evidence>
<accession>A0AAD7ST07</accession>
<sequence length="249" mass="27754">MRTPSPSTPPPPPFPDFVPSATDHNKCCPVHFSHPDLGTRRSSEGADWTRPRQRQEAVMKLQEAGLARKVRSSFMLPQMHRMCLPLNPNDWLTQWPGRKCASPPRLQETGRGPDAAGRRRTVPSFPDAPALFSGTVRRHSRAETVWKAPQSSQKVSAQRWASESFLPPCVTSTMPIYPLVGVNSTLPVYNHYQHSTQELFQGQRQNKLRLPGYWQHGGVEGVRGGGTVALFTGLWSRMEINAVLTAGCH</sequence>
<feature type="region of interest" description="Disordered" evidence="1">
    <location>
        <begin position="98"/>
        <end position="131"/>
    </location>
</feature>
<gene>
    <name evidence="2" type="ORF">AAFF_G00256440</name>
</gene>
<protein>
    <submittedName>
        <fullName evidence="2">Uncharacterized protein</fullName>
    </submittedName>
</protein>
<reference evidence="2" key="1">
    <citation type="journal article" date="2023" name="Science">
        <title>Genome structures resolve the early diversification of teleost fishes.</title>
        <authorList>
            <person name="Parey E."/>
            <person name="Louis A."/>
            <person name="Montfort J."/>
            <person name="Bouchez O."/>
            <person name="Roques C."/>
            <person name="Iampietro C."/>
            <person name="Lluch J."/>
            <person name="Castinel A."/>
            <person name="Donnadieu C."/>
            <person name="Desvignes T."/>
            <person name="Floi Bucao C."/>
            <person name="Jouanno E."/>
            <person name="Wen M."/>
            <person name="Mejri S."/>
            <person name="Dirks R."/>
            <person name="Jansen H."/>
            <person name="Henkel C."/>
            <person name="Chen W.J."/>
            <person name="Zahm M."/>
            <person name="Cabau C."/>
            <person name="Klopp C."/>
            <person name="Thompson A.W."/>
            <person name="Robinson-Rechavi M."/>
            <person name="Braasch I."/>
            <person name="Lecointre G."/>
            <person name="Bobe J."/>
            <person name="Postlethwait J.H."/>
            <person name="Berthelot C."/>
            <person name="Roest Crollius H."/>
            <person name="Guiguen Y."/>
        </authorList>
    </citation>
    <scope>NUCLEOTIDE SEQUENCE</scope>
    <source>
        <strain evidence="2">NC1722</strain>
    </source>
</reference>
<feature type="region of interest" description="Disordered" evidence="1">
    <location>
        <begin position="1"/>
        <end position="21"/>
    </location>
</feature>
<organism evidence="2 3">
    <name type="scientific">Aldrovandia affinis</name>
    <dbReference type="NCBI Taxonomy" id="143900"/>
    <lineage>
        <taxon>Eukaryota</taxon>
        <taxon>Metazoa</taxon>
        <taxon>Chordata</taxon>
        <taxon>Craniata</taxon>
        <taxon>Vertebrata</taxon>
        <taxon>Euteleostomi</taxon>
        <taxon>Actinopterygii</taxon>
        <taxon>Neopterygii</taxon>
        <taxon>Teleostei</taxon>
        <taxon>Notacanthiformes</taxon>
        <taxon>Halosauridae</taxon>
        <taxon>Aldrovandia</taxon>
    </lineage>
</organism>
<comment type="caution">
    <text evidence="2">The sequence shown here is derived from an EMBL/GenBank/DDBJ whole genome shotgun (WGS) entry which is preliminary data.</text>
</comment>
<proteinExistence type="predicted"/>
<dbReference type="AlphaFoldDB" id="A0AAD7ST07"/>
<keyword evidence="3" id="KW-1185">Reference proteome</keyword>
<dbReference type="Proteomes" id="UP001221898">
    <property type="component" value="Unassembled WGS sequence"/>
</dbReference>
<evidence type="ECO:0000313" key="2">
    <source>
        <dbReference type="EMBL" id="KAJ8408230.1"/>
    </source>
</evidence>
<evidence type="ECO:0000256" key="1">
    <source>
        <dbReference type="SAM" id="MobiDB-lite"/>
    </source>
</evidence>
<name>A0AAD7ST07_9TELE</name>
<feature type="compositionally biased region" description="Pro residues" evidence="1">
    <location>
        <begin position="1"/>
        <end position="16"/>
    </location>
</feature>
<feature type="region of interest" description="Disordered" evidence="1">
    <location>
        <begin position="33"/>
        <end position="52"/>
    </location>
</feature>